<reference evidence="2" key="1">
    <citation type="journal article" date="2014" name="Genome Biol. Evol.">
        <title>The secreted proteins of Achlya hypogyna and Thraustotheca clavata identify the ancestral oomycete secretome and reveal gene acquisitions by horizontal gene transfer.</title>
        <authorList>
            <person name="Misner I."/>
            <person name="Blouin N."/>
            <person name="Leonard G."/>
            <person name="Richards T.A."/>
            <person name="Lane C.E."/>
        </authorList>
    </citation>
    <scope>NUCLEOTIDE SEQUENCE</scope>
    <source>
        <strain evidence="2">ATCC 48635</strain>
    </source>
</reference>
<name>A0A0A7CNB2_ACHHY</name>
<evidence type="ECO:0000256" key="1">
    <source>
        <dbReference type="SAM" id="SignalP"/>
    </source>
</evidence>
<sequence length="183" mass="17736">MKTAFVAFAATAAVVAAADTTAPAAGTACTPTIITGALTPLLAGKDVADKCAKALGVEATALSTLTKLTTAQITTFATNEDCASYYSYMQKAYKGISPPCIVSADPLFTSTDAAAITLEQFATALKGAAANGTVAVPSTTTVAPKSGAPTTVASTTAAPAKSAAGATVATGLVTLAAVAIAAL</sequence>
<accession>A0A0A7CNB2</accession>
<feature type="signal peptide" evidence="1">
    <location>
        <begin position="1"/>
        <end position="17"/>
    </location>
</feature>
<dbReference type="AlphaFoldDB" id="A0A0A7CNB2"/>
<organism evidence="2">
    <name type="scientific">Achlya hypogyna</name>
    <name type="common">Oomycete</name>
    <name type="synonym">Protoachlya hypogyna</name>
    <dbReference type="NCBI Taxonomy" id="1202772"/>
    <lineage>
        <taxon>Eukaryota</taxon>
        <taxon>Sar</taxon>
        <taxon>Stramenopiles</taxon>
        <taxon>Oomycota</taxon>
        <taxon>Saprolegniomycetes</taxon>
        <taxon>Saprolegniales</taxon>
        <taxon>Achlyaceae</taxon>
        <taxon>Achlya</taxon>
    </lineage>
</organism>
<keyword evidence="1" id="KW-0732">Signal</keyword>
<feature type="chain" id="PRO_5002038135" evidence="1">
    <location>
        <begin position="18"/>
        <end position="183"/>
    </location>
</feature>
<protein>
    <submittedName>
        <fullName evidence="2">Secreted protein</fullName>
    </submittedName>
</protein>
<proteinExistence type="predicted"/>
<dbReference type="EMBL" id="KM038512">
    <property type="protein sequence ID" value="AIG55973.1"/>
    <property type="molecule type" value="Genomic_DNA"/>
</dbReference>
<evidence type="ECO:0000313" key="2">
    <source>
        <dbReference type="EMBL" id="AIG55973.1"/>
    </source>
</evidence>